<protein>
    <recommendedName>
        <fullName evidence="7">Glycogen synthase</fullName>
        <ecNumber evidence="7">2.4.1.21</ecNumber>
    </recommendedName>
    <alternativeName>
        <fullName evidence="7">Starch [bacterial glycogen] synthase</fullName>
    </alternativeName>
</protein>
<evidence type="ECO:0000313" key="11">
    <source>
        <dbReference type="Proteomes" id="UP001500655"/>
    </source>
</evidence>
<accession>A0ABP4WU01</accession>
<keyword evidence="11" id="KW-1185">Reference proteome</keyword>
<dbReference type="EC" id="2.4.1.21" evidence="7"/>
<evidence type="ECO:0000256" key="6">
    <source>
        <dbReference type="ARBA" id="ARBA00023056"/>
    </source>
</evidence>
<evidence type="ECO:0000259" key="9">
    <source>
        <dbReference type="Pfam" id="PF08323"/>
    </source>
</evidence>
<dbReference type="NCBIfam" id="NF001899">
    <property type="entry name" value="PRK00654.1-2"/>
    <property type="match status" value="1"/>
</dbReference>
<feature type="domain" description="Starch synthase catalytic" evidence="9">
    <location>
        <begin position="2"/>
        <end position="241"/>
    </location>
</feature>
<dbReference type="HAMAP" id="MF_00484">
    <property type="entry name" value="Glycogen_synth"/>
    <property type="match status" value="1"/>
</dbReference>
<comment type="caution">
    <text evidence="10">The sequence shown here is derived from an EMBL/GenBank/DDBJ whole genome shotgun (WGS) entry which is preliminary data.</text>
</comment>
<dbReference type="Proteomes" id="UP001500655">
    <property type="component" value="Unassembled WGS sequence"/>
</dbReference>
<evidence type="ECO:0000256" key="2">
    <source>
        <dbReference type="ARBA" id="ARBA00002764"/>
    </source>
</evidence>
<dbReference type="SUPFAM" id="SSF53756">
    <property type="entry name" value="UDP-Glycosyltransferase/glycogen phosphorylase"/>
    <property type="match status" value="1"/>
</dbReference>
<organism evidence="10 11">
    <name type="scientific">Luedemannella helvata</name>
    <dbReference type="NCBI Taxonomy" id="349315"/>
    <lineage>
        <taxon>Bacteria</taxon>
        <taxon>Bacillati</taxon>
        <taxon>Actinomycetota</taxon>
        <taxon>Actinomycetes</taxon>
        <taxon>Micromonosporales</taxon>
        <taxon>Micromonosporaceae</taxon>
        <taxon>Luedemannella</taxon>
    </lineage>
</organism>
<sequence length="497" mass="53969">MRILFVASEGLPFSKTGGLADVLAGLPKALVALGHEVAVVLPRSRGAVEAARVTPRVVVPSLTVGPSDRPRFPAVLGDMVVDGVQYFLLDDPGYFDRESLYGDAAGDYPDNAERYAELSRAAIEIAKHVWLPDVIHCHDWQAALVPVLLRTVYADDPVLAAVRCVLTVHNLGYHGQFPAATLARVGLPESLFHMDRLEFFGDINYLKGGLVYADYLTTVSRRYAREIQTPEVGHGLDGVLATRADRLVGILNGADYAEWNPADDPRIAAAFSAEDLAGKRACRRDLLSEFALPDTAGPVLGMVSRLVDHKGFDLVTEALDALVGLGLTIVLLGSGEARYEIALREFAALHPKRCGVRIGYDEKLAHKIIAGSDMFLMPSHEEPSGLTQLYSLRYGTVPIVRATGGLHDSIEPHDPPRSVGTGFTFTDYTTDAMISCVRRARAAYDDRSRWRQLQLAGMGKDFSWPGSARRYVEVYAAAQVLAADQLVPPPDSGSAHV</sequence>
<dbReference type="InterPro" id="IPR011835">
    <property type="entry name" value="GS/SS"/>
</dbReference>
<evidence type="ECO:0000313" key="10">
    <source>
        <dbReference type="EMBL" id="GAA1760083.1"/>
    </source>
</evidence>
<comment type="similarity">
    <text evidence="3 7">Belongs to the glycosyltransferase 1 family. Bacterial/plant glycogen synthase subfamily.</text>
</comment>
<keyword evidence="5 7" id="KW-0808">Transferase</keyword>
<proteinExistence type="inferred from homology"/>
<evidence type="ECO:0000259" key="8">
    <source>
        <dbReference type="Pfam" id="PF00534"/>
    </source>
</evidence>
<dbReference type="NCBIfam" id="TIGR02095">
    <property type="entry name" value="glgA"/>
    <property type="match status" value="1"/>
</dbReference>
<gene>
    <name evidence="7 10" type="primary">glgA</name>
    <name evidence="10" type="ORF">GCM10009681_34080</name>
</gene>
<comment type="pathway">
    <text evidence="7">Glycan biosynthesis; glycogen biosynthesis.</text>
</comment>
<dbReference type="EMBL" id="BAAALS010000016">
    <property type="protein sequence ID" value="GAA1760083.1"/>
    <property type="molecule type" value="Genomic_DNA"/>
</dbReference>
<keyword evidence="4 7" id="KW-0328">Glycosyltransferase</keyword>
<name>A0ABP4WU01_9ACTN</name>
<feature type="binding site" evidence="7">
    <location>
        <position position="15"/>
    </location>
    <ligand>
        <name>ADP-alpha-D-glucose</name>
        <dbReference type="ChEBI" id="CHEBI:57498"/>
    </ligand>
</feature>
<dbReference type="PANTHER" id="PTHR45825:SF11">
    <property type="entry name" value="ALPHA AMYLASE DOMAIN-CONTAINING PROTEIN"/>
    <property type="match status" value="1"/>
</dbReference>
<evidence type="ECO:0000256" key="1">
    <source>
        <dbReference type="ARBA" id="ARBA00001478"/>
    </source>
</evidence>
<dbReference type="Gene3D" id="3.40.50.2000">
    <property type="entry name" value="Glycogen Phosphorylase B"/>
    <property type="match status" value="2"/>
</dbReference>
<comment type="catalytic activity">
    <reaction evidence="1 7">
        <text>[(1-&gt;4)-alpha-D-glucosyl](n) + ADP-alpha-D-glucose = [(1-&gt;4)-alpha-D-glucosyl](n+1) + ADP + H(+)</text>
        <dbReference type="Rhea" id="RHEA:18189"/>
        <dbReference type="Rhea" id="RHEA-COMP:9584"/>
        <dbReference type="Rhea" id="RHEA-COMP:9587"/>
        <dbReference type="ChEBI" id="CHEBI:15378"/>
        <dbReference type="ChEBI" id="CHEBI:15444"/>
        <dbReference type="ChEBI" id="CHEBI:57498"/>
        <dbReference type="ChEBI" id="CHEBI:456216"/>
        <dbReference type="EC" id="2.4.1.21"/>
    </reaction>
</comment>
<dbReference type="Pfam" id="PF08323">
    <property type="entry name" value="Glyco_transf_5"/>
    <property type="match status" value="1"/>
</dbReference>
<reference evidence="11" key="1">
    <citation type="journal article" date="2019" name="Int. J. Syst. Evol. Microbiol.">
        <title>The Global Catalogue of Microorganisms (GCM) 10K type strain sequencing project: providing services to taxonomists for standard genome sequencing and annotation.</title>
        <authorList>
            <consortium name="The Broad Institute Genomics Platform"/>
            <consortium name="The Broad Institute Genome Sequencing Center for Infectious Disease"/>
            <person name="Wu L."/>
            <person name="Ma J."/>
        </authorList>
    </citation>
    <scope>NUCLEOTIDE SEQUENCE [LARGE SCALE GENOMIC DNA]</scope>
    <source>
        <strain evidence="11">JCM 13249</strain>
    </source>
</reference>
<evidence type="ECO:0000256" key="5">
    <source>
        <dbReference type="ARBA" id="ARBA00022679"/>
    </source>
</evidence>
<dbReference type="RefSeq" id="WP_344082692.1">
    <property type="nucleotide sequence ID" value="NZ_BAAALS010000016.1"/>
</dbReference>
<feature type="domain" description="Glycosyl transferase family 1" evidence="8">
    <location>
        <begin position="294"/>
        <end position="450"/>
    </location>
</feature>
<evidence type="ECO:0000256" key="3">
    <source>
        <dbReference type="ARBA" id="ARBA00010281"/>
    </source>
</evidence>
<evidence type="ECO:0000256" key="7">
    <source>
        <dbReference type="HAMAP-Rule" id="MF_00484"/>
    </source>
</evidence>
<dbReference type="CDD" id="cd03791">
    <property type="entry name" value="GT5_Glycogen_synthase_DULL1-like"/>
    <property type="match status" value="1"/>
</dbReference>
<evidence type="ECO:0000256" key="4">
    <source>
        <dbReference type="ARBA" id="ARBA00022676"/>
    </source>
</evidence>
<dbReference type="PANTHER" id="PTHR45825">
    <property type="entry name" value="GRANULE-BOUND STARCH SYNTHASE 1, CHLOROPLASTIC/AMYLOPLASTIC"/>
    <property type="match status" value="1"/>
</dbReference>
<keyword evidence="6 7" id="KW-0320">Glycogen biosynthesis</keyword>
<dbReference type="InterPro" id="IPR001296">
    <property type="entry name" value="Glyco_trans_1"/>
</dbReference>
<comment type="function">
    <text evidence="2 7">Synthesizes alpha-1,4-glucan chains using ADP-glucose.</text>
</comment>
<dbReference type="InterPro" id="IPR013534">
    <property type="entry name" value="Starch_synth_cat_dom"/>
</dbReference>
<dbReference type="Pfam" id="PF00534">
    <property type="entry name" value="Glycos_transf_1"/>
    <property type="match status" value="1"/>
</dbReference>